<evidence type="ECO:0000313" key="1">
    <source>
        <dbReference type="EMBL" id="KAF2465582.1"/>
    </source>
</evidence>
<name>A0ACB6QGU2_9PLEO</name>
<sequence length="400" mass="45113">MTQSKLYNSALARFKTTAEAKYTDTKDRAILYDFLREKGTPEDAKKAAETLQVEAGSKYGSSRSVGDTKIPQEWISNILGNIGTFIEVGNYATTGAPESVGLAWMAVRLTLSAIQNNYELYNFFGTGLSDISEIMILIPTYDRLYDERDKGGWKPSPVVEKLFNDIIEAYVAVLDFSLTIKRHLKGGVVDRIRHGFKDFFGVQKGKFEGKLAAIATLKKKILEGSDAAFQERSLENLDGMKEVMSDVRATVDRIQAFQPTLQRFHDEQMAGMDELQKSVAKMDGKLDGIKDELKDVKAWIRPKSPWELAIQEFDKIKAVLKPMKDTRGVFQAFAEQRFPGTCEWVFDDIWAYTEWQQSKTAKLLCITGAEGMIYLAILNLRIVANLTCRNWQIDSVVSNC</sequence>
<reference evidence="1" key="1">
    <citation type="journal article" date="2020" name="Stud. Mycol.">
        <title>101 Dothideomycetes genomes: a test case for predicting lifestyles and emergence of pathogens.</title>
        <authorList>
            <person name="Haridas S."/>
            <person name="Albert R."/>
            <person name="Binder M."/>
            <person name="Bloem J."/>
            <person name="Labutti K."/>
            <person name="Salamov A."/>
            <person name="Andreopoulos B."/>
            <person name="Baker S."/>
            <person name="Barry K."/>
            <person name="Bills G."/>
            <person name="Bluhm B."/>
            <person name="Cannon C."/>
            <person name="Castanera R."/>
            <person name="Culley D."/>
            <person name="Daum C."/>
            <person name="Ezra D."/>
            <person name="Gonzalez J."/>
            <person name="Henrissat B."/>
            <person name="Kuo A."/>
            <person name="Liang C."/>
            <person name="Lipzen A."/>
            <person name="Lutzoni F."/>
            <person name="Magnuson J."/>
            <person name="Mondo S."/>
            <person name="Nolan M."/>
            <person name="Ohm R."/>
            <person name="Pangilinan J."/>
            <person name="Park H.-J."/>
            <person name="Ramirez L."/>
            <person name="Alfaro M."/>
            <person name="Sun H."/>
            <person name="Tritt A."/>
            <person name="Yoshinaga Y."/>
            <person name="Zwiers L.-H."/>
            <person name="Turgeon B."/>
            <person name="Goodwin S."/>
            <person name="Spatafora J."/>
            <person name="Crous P."/>
            <person name="Grigoriev I."/>
        </authorList>
    </citation>
    <scope>NUCLEOTIDE SEQUENCE</scope>
    <source>
        <strain evidence="1">ATCC 200398</strain>
    </source>
</reference>
<accession>A0ACB6QGU2</accession>
<dbReference type="EMBL" id="MU003529">
    <property type="protein sequence ID" value="KAF2465582.1"/>
    <property type="molecule type" value="Genomic_DNA"/>
</dbReference>
<keyword evidence="2" id="KW-1185">Reference proteome</keyword>
<evidence type="ECO:0000313" key="2">
    <source>
        <dbReference type="Proteomes" id="UP000799755"/>
    </source>
</evidence>
<comment type="caution">
    <text evidence="1">The sequence shown here is derived from an EMBL/GenBank/DDBJ whole genome shotgun (WGS) entry which is preliminary data.</text>
</comment>
<protein>
    <submittedName>
        <fullName evidence="1">Uncharacterized protein</fullName>
    </submittedName>
</protein>
<dbReference type="Proteomes" id="UP000799755">
    <property type="component" value="Unassembled WGS sequence"/>
</dbReference>
<gene>
    <name evidence="1" type="ORF">BDR25DRAFT_85199</name>
</gene>
<organism evidence="1 2">
    <name type="scientific">Lindgomyces ingoldianus</name>
    <dbReference type="NCBI Taxonomy" id="673940"/>
    <lineage>
        <taxon>Eukaryota</taxon>
        <taxon>Fungi</taxon>
        <taxon>Dikarya</taxon>
        <taxon>Ascomycota</taxon>
        <taxon>Pezizomycotina</taxon>
        <taxon>Dothideomycetes</taxon>
        <taxon>Pleosporomycetidae</taxon>
        <taxon>Pleosporales</taxon>
        <taxon>Lindgomycetaceae</taxon>
        <taxon>Lindgomyces</taxon>
    </lineage>
</organism>
<proteinExistence type="predicted"/>